<dbReference type="InterPro" id="IPR052226">
    <property type="entry name" value="UPF0332_toxin"/>
</dbReference>
<name>A0A0K1S3H3_9CHRO</name>
<reference evidence="3 4" key="1">
    <citation type="journal article" date="2016" name="Stand. Genomic Sci.">
        <title>Complete genome sequence and genomic characterization of Microcystis panniformis FACHB 1757 by third-generation sequencing.</title>
        <authorList>
            <person name="Zhang J.Y."/>
            <person name="Guan R."/>
            <person name="Zhang H.J."/>
            <person name="Li H."/>
            <person name="Xiao P."/>
            <person name="Yu G.L."/>
            <person name="Du L."/>
            <person name="Cao D.M."/>
            <person name="Zhu B.C."/>
            <person name="Li R.H."/>
            <person name="Lu Z.H."/>
        </authorList>
    </citation>
    <scope>NUCLEOTIDE SEQUENCE [LARGE SCALE GENOMIC DNA]</scope>
    <source>
        <strain evidence="3 4">FACHB-1757</strain>
    </source>
</reference>
<evidence type="ECO:0000259" key="2">
    <source>
        <dbReference type="Pfam" id="PF05168"/>
    </source>
</evidence>
<evidence type="ECO:0000256" key="1">
    <source>
        <dbReference type="ARBA" id="ARBA00038248"/>
    </source>
</evidence>
<dbReference type="PATRIC" id="fig|1638788.3.peg.3573"/>
<protein>
    <recommendedName>
        <fullName evidence="2">HEPN domain-containing protein</fullName>
    </recommendedName>
</protein>
<dbReference type="KEGG" id="mpk:VL20_3533"/>
<feature type="domain" description="HEPN" evidence="2">
    <location>
        <begin position="12"/>
        <end position="126"/>
    </location>
</feature>
<dbReference type="PANTHER" id="PTHR36565:SF1">
    <property type="entry name" value="UPF0332 PROTEIN TM_1000"/>
    <property type="match status" value="1"/>
</dbReference>
<evidence type="ECO:0000313" key="3">
    <source>
        <dbReference type="EMBL" id="AKV68536.1"/>
    </source>
</evidence>
<dbReference type="Proteomes" id="UP000068167">
    <property type="component" value="Chromosome"/>
</dbReference>
<proteinExistence type="inferred from homology"/>
<sequence length="132" mass="15360">MSKNSLHDQLIRYRLNRAEEAYQDACSLADGARWNSCINRLYYSCFYAVTALLAYDNLSSPKHTGVRSLFNKNYIRSEIISKDFGAVYNELFEYRLEADYTDFADFDELQVLPFIAQVRDFLNIISDLLPTD</sequence>
<dbReference type="EMBL" id="CP011339">
    <property type="protein sequence ID" value="AKV68536.1"/>
    <property type="molecule type" value="Genomic_DNA"/>
</dbReference>
<dbReference type="PANTHER" id="PTHR36565">
    <property type="entry name" value="UPF0332 PROTEIN TM_1000"/>
    <property type="match status" value="1"/>
</dbReference>
<gene>
    <name evidence="3" type="ORF">VL20_3533</name>
</gene>
<dbReference type="AlphaFoldDB" id="A0A0K1S3H3"/>
<dbReference type="Gene3D" id="1.20.120.330">
    <property type="entry name" value="Nucleotidyltransferases domain 2"/>
    <property type="match status" value="1"/>
</dbReference>
<organism evidence="3 4">
    <name type="scientific">Microcystis panniformis FACHB-1757</name>
    <dbReference type="NCBI Taxonomy" id="1638788"/>
    <lineage>
        <taxon>Bacteria</taxon>
        <taxon>Bacillati</taxon>
        <taxon>Cyanobacteriota</taxon>
        <taxon>Cyanophyceae</taxon>
        <taxon>Oscillatoriophycideae</taxon>
        <taxon>Chroococcales</taxon>
        <taxon>Microcystaceae</taxon>
        <taxon>Microcystis</taxon>
    </lineage>
</organism>
<comment type="similarity">
    <text evidence="1">Belongs to the UPF0332 family.</text>
</comment>
<accession>A0A0K1S3H3</accession>
<dbReference type="InterPro" id="IPR007842">
    <property type="entry name" value="HEPN_dom"/>
</dbReference>
<evidence type="ECO:0000313" key="4">
    <source>
        <dbReference type="Proteomes" id="UP000068167"/>
    </source>
</evidence>
<dbReference type="Pfam" id="PF05168">
    <property type="entry name" value="HEPN"/>
    <property type="match status" value="1"/>
</dbReference>
<keyword evidence="4" id="KW-1185">Reference proteome</keyword>
<dbReference type="RefSeq" id="WP_052276909.1">
    <property type="nucleotide sequence ID" value="NZ_CP011339.1"/>
</dbReference>